<evidence type="ECO:0000256" key="3">
    <source>
        <dbReference type="ARBA" id="ARBA00022538"/>
    </source>
</evidence>
<dbReference type="Gene3D" id="1.10.287.70">
    <property type="match status" value="1"/>
</dbReference>
<keyword evidence="11" id="KW-0407">Ion channel</keyword>
<feature type="transmembrane region" description="Helical" evidence="13">
    <location>
        <begin position="258"/>
        <end position="282"/>
    </location>
</feature>
<gene>
    <name evidence="15" type="ORF">BSAL_23660</name>
</gene>
<evidence type="ECO:0000313" key="15">
    <source>
        <dbReference type="EMBL" id="CUG89837.1"/>
    </source>
</evidence>
<reference evidence="16" key="1">
    <citation type="submission" date="2015-09" db="EMBL/GenBank/DDBJ databases">
        <authorList>
            <consortium name="Pathogen Informatics"/>
        </authorList>
    </citation>
    <scope>NUCLEOTIDE SEQUENCE [LARGE SCALE GENOMIC DNA]</scope>
    <source>
        <strain evidence="16">Lake Konstanz</strain>
    </source>
</reference>
<evidence type="ECO:0000256" key="9">
    <source>
        <dbReference type="ARBA" id="ARBA00023065"/>
    </source>
</evidence>
<dbReference type="Pfam" id="PF00520">
    <property type="entry name" value="Ion_trans"/>
    <property type="match status" value="1"/>
</dbReference>
<evidence type="ECO:0000313" key="16">
    <source>
        <dbReference type="Proteomes" id="UP000051952"/>
    </source>
</evidence>
<dbReference type="SUPFAM" id="SSF81324">
    <property type="entry name" value="Voltage-gated potassium channels"/>
    <property type="match status" value="1"/>
</dbReference>
<dbReference type="PANTHER" id="PTHR11537">
    <property type="entry name" value="VOLTAGE-GATED POTASSIUM CHANNEL"/>
    <property type="match status" value="1"/>
</dbReference>
<dbReference type="InterPro" id="IPR028325">
    <property type="entry name" value="VG_K_chnl"/>
</dbReference>
<keyword evidence="8 13" id="KW-1133">Transmembrane helix</keyword>
<dbReference type="InterPro" id="IPR005821">
    <property type="entry name" value="Ion_trans_dom"/>
</dbReference>
<evidence type="ECO:0000256" key="1">
    <source>
        <dbReference type="ARBA" id="ARBA00004141"/>
    </source>
</evidence>
<keyword evidence="2" id="KW-0813">Transport</keyword>
<dbReference type="EMBL" id="CYKH01001773">
    <property type="protein sequence ID" value="CUG89837.1"/>
    <property type="molecule type" value="Genomic_DNA"/>
</dbReference>
<feature type="transmembrane region" description="Helical" evidence="13">
    <location>
        <begin position="319"/>
        <end position="341"/>
    </location>
</feature>
<feature type="domain" description="Ion transport" evidence="14">
    <location>
        <begin position="127"/>
        <end position="379"/>
    </location>
</feature>
<dbReference type="Gene3D" id="1.20.120.350">
    <property type="entry name" value="Voltage-gated potassium channels. Chain C"/>
    <property type="match status" value="1"/>
</dbReference>
<dbReference type="InterPro" id="IPR027359">
    <property type="entry name" value="Volt_channel_dom_sf"/>
</dbReference>
<keyword evidence="5" id="KW-0631">Potassium channel</keyword>
<keyword evidence="4 13" id="KW-0812">Transmembrane</keyword>
<feature type="transmembrane region" description="Helical" evidence="13">
    <location>
        <begin position="219"/>
        <end position="238"/>
    </location>
</feature>
<dbReference type="VEuPathDB" id="TriTrypDB:BSAL_23660"/>
<feature type="region of interest" description="Disordered" evidence="12">
    <location>
        <begin position="866"/>
        <end position="891"/>
    </location>
</feature>
<dbReference type="AlphaFoldDB" id="A0A0S4JE44"/>
<organism evidence="15 16">
    <name type="scientific">Bodo saltans</name>
    <name type="common">Flagellated protozoan</name>
    <dbReference type="NCBI Taxonomy" id="75058"/>
    <lineage>
        <taxon>Eukaryota</taxon>
        <taxon>Discoba</taxon>
        <taxon>Euglenozoa</taxon>
        <taxon>Kinetoplastea</taxon>
        <taxon>Metakinetoplastina</taxon>
        <taxon>Eubodonida</taxon>
        <taxon>Bodonidae</taxon>
        <taxon>Bodo</taxon>
    </lineage>
</organism>
<feature type="compositionally biased region" description="Polar residues" evidence="12">
    <location>
        <begin position="867"/>
        <end position="884"/>
    </location>
</feature>
<evidence type="ECO:0000256" key="7">
    <source>
        <dbReference type="ARBA" id="ARBA00022958"/>
    </source>
</evidence>
<keyword evidence="7" id="KW-0630">Potassium</keyword>
<name>A0A0S4JE44_BODSA</name>
<evidence type="ECO:0000256" key="13">
    <source>
        <dbReference type="SAM" id="Phobius"/>
    </source>
</evidence>
<feature type="region of interest" description="Disordered" evidence="12">
    <location>
        <begin position="454"/>
        <end position="474"/>
    </location>
</feature>
<dbReference type="GO" id="GO:0005249">
    <property type="term" value="F:voltage-gated potassium channel activity"/>
    <property type="evidence" value="ECO:0007669"/>
    <property type="project" value="InterPro"/>
</dbReference>
<protein>
    <submittedName>
        <fullName evidence="15">Ion transporter, putative</fullName>
    </submittedName>
</protein>
<dbReference type="Proteomes" id="UP000051952">
    <property type="component" value="Unassembled WGS sequence"/>
</dbReference>
<evidence type="ECO:0000256" key="11">
    <source>
        <dbReference type="ARBA" id="ARBA00023303"/>
    </source>
</evidence>
<keyword evidence="3" id="KW-0633">Potassium transport</keyword>
<dbReference type="GO" id="GO:0001508">
    <property type="term" value="P:action potential"/>
    <property type="evidence" value="ECO:0007669"/>
    <property type="project" value="TreeGrafter"/>
</dbReference>
<feature type="region of interest" description="Disordered" evidence="12">
    <location>
        <begin position="908"/>
        <end position="961"/>
    </location>
</feature>
<dbReference type="OrthoDB" id="415460at2759"/>
<keyword evidence="16" id="KW-1185">Reference proteome</keyword>
<keyword evidence="10 13" id="KW-0472">Membrane</keyword>
<evidence type="ECO:0000256" key="12">
    <source>
        <dbReference type="SAM" id="MobiDB-lite"/>
    </source>
</evidence>
<sequence>MPRSGATRVGHEDNTFASLFESLHLNGGDSGHDDDDETMRGGKSTDRFLDMLNKSAHAYDENLLYACREYVQLHELNFKKHKRDQARDFIQRNTSNKHLPIRAWLLLRYDNPFASKSGTCYFAVQTMLAATSVACLCFESSPEYNGDVFPPYKNFWPFVDLPVAVLLSIDLITYYIILPFSTPSDYSSGVCKKNFFFQSRAWIDIISTLPTFLTFLQDVWAPFGLLAPLKVLRVLRLLRALRVLHSVDMLLHTLERSVAPLLAPLALFVGIVLFLATAIFYAENGTYDELSGLYLTTDCDCQTSSQTALYPEYQCPLRASAFISIPHALWFVVVTITNVGYGDIVPLCSVGKFLAIVAMFLGRVVIAMPIAIVGMYYTSIVLADRAGKRHDPSQAFGRKIPTHNAETAAAVQNSLSAMKSAETGVSTMMQRKQTQAALDRKRRKKRERALFLGGYDGDEYENGGKDDDDDEDMHNNNEVLAHQLDTQTVDATPDEVLALHARSAEDAGYLEDSVSHKNHVFSQFKTAATLRKVPGGVPLQIKELLGPFLAFDGSPALMILDAIADTLEDPSLAFQSVSLLSADLTVMREVNLLIQQQFRLIVQQSLTSPRGVSLFKRRSYLMAPQIGLRLVSKPVDQSTVCDQFVPLARAVPFELMSGDGMAASRKSLRTAKKGGAAARRLAVGAAATMAGATIQQPSPAVTTMLMVSSATRTMPEVGMCPDSWVQGWLQPTTGHVWVAASKQCPLPVEVNQERLLPGSSRRLHMGDVITIYRHVPRGVGGGSPGGGASASVSSSFSCARPNYGGGGGDMPRRHVMVPVRLEFLRVDGGGGVPQIVLASQSTELQLFPTDAIIAAAAAAAQRGDDAATSSNADGNAGRQGTRNNDAFGEEGGGFIAIEPVEETTMMVASPSTNTTTTTATTRSSGLTFQDYQRTDETAASTHGGGSRRPIQPFSIQGFEDL</sequence>
<feature type="transmembrane region" description="Helical" evidence="13">
    <location>
        <begin position="353"/>
        <end position="377"/>
    </location>
</feature>
<evidence type="ECO:0000256" key="2">
    <source>
        <dbReference type="ARBA" id="ARBA00022448"/>
    </source>
</evidence>
<keyword evidence="6" id="KW-0851">Voltage-gated channel</keyword>
<evidence type="ECO:0000259" key="14">
    <source>
        <dbReference type="Pfam" id="PF00520"/>
    </source>
</evidence>
<dbReference type="PANTHER" id="PTHR11537:SF254">
    <property type="entry name" value="POTASSIUM VOLTAGE-GATED CHANNEL PROTEIN SHAB"/>
    <property type="match status" value="1"/>
</dbReference>
<proteinExistence type="predicted"/>
<evidence type="ECO:0000256" key="5">
    <source>
        <dbReference type="ARBA" id="ARBA00022826"/>
    </source>
</evidence>
<evidence type="ECO:0000256" key="10">
    <source>
        <dbReference type="ARBA" id="ARBA00023136"/>
    </source>
</evidence>
<evidence type="ECO:0000256" key="4">
    <source>
        <dbReference type="ARBA" id="ARBA00022692"/>
    </source>
</evidence>
<keyword evidence="9" id="KW-0406">Ion transport</keyword>
<dbReference type="GO" id="GO:0008076">
    <property type="term" value="C:voltage-gated potassium channel complex"/>
    <property type="evidence" value="ECO:0007669"/>
    <property type="project" value="InterPro"/>
</dbReference>
<feature type="compositionally biased region" description="Low complexity" evidence="12">
    <location>
        <begin position="909"/>
        <end position="927"/>
    </location>
</feature>
<comment type="subcellular location">
    <subcellularLocation>
        <location evidence="1">Membrane</location>
        <topology evidence="1">Multi-pass membrane protein</topology>
    </subcellularLocation>
</comment>
<evidence type="ECO:0000256" key="6">
    <source>
        <dbReference type="ARBA" id="ARBA00022882"/>
    </source>
</evidence>
<feature type="transmembrane region" description="Helical" evidence="13">
    <location>
        <begin position="158"/>
        <end position="177"/>
    </location>
</feature>
<accession>A0A0S4JE44</accession>
<evidence type="ECO:0000256" key="8">
    <source>
        <dbReference type="ARBA" id="ARBA00022989"/>
    </source>
</evidence>
<dbReference type="PRINTS" id="PR00169">
    <property type="entry name" value="KCHANNEL"/>
</dbReference>
<feature type="compositionally biased region" description="Acidic residues" evidence="12">
    <location>
        <begin position="456"/>
        <end position="472"/>
    </location>
</feature>